<evidence type="ECO:0000313" key="2">
    <source>
        <dbReference type="EMBL" id="VAW86159.1"/>
    </source>
</evidence>
<sequence length="76" mass="9009">MLSCKELTEQAGDYLDKQLPLSKKLQLKMHLLLCLHCRCYLKQLRTTIRLIKMTPQIINDEKAQQIVDEIFNHQIK</sequence>
<dbReference type="Pfam" id="PF13490">
    <property type="entry name" value="zf-HC2"/>
    <property type="match status" value="1"/>
</dbReference>
<dbReference type="EMBL" id="UOFP01000126">
    <property type="protein sequence ID" value="VAW86159.1"/>
    <property type="molecule type" value="Genomic_DNA"/>
</dbReference>
<reference evidence="2" key="1">
    <citation type="submission" date="2018-06" db="EMBL/GenBank/DDBJ databases">
        <authorList>
            <person name="Zhirakovskaya E."/>
        </authorList>
    </citation>
    <scope>NUCLEOTIDE SEQUENCE</scope>
</reference>
<dbReference type="InterPro" id="IPR027383">
    <property type="entry name" value="Znf_put"/>
</dbReference>
<accession>A0A3B0ZIN4</accession>
<dbReference type="AlphaFoldDB" id="A0A3B0ZIN4"/>
<evidence type="ECO:0000259" key="1">
    <source>
        <dbReference type="Pfam" id="PF13490"/>
    </source>
</evidence>
<organism evidence="2">
    <name type="scientific">hydrothermal vent metagenome</name>
    <dbReference type="NCBI Taxonomy" id="652676"/>
    <lineage>
        <taxon>unclassified sequences</taxon>
        <taxon>metagenomes</taxon>
        <taxon>ecological metagenomes</taxon>
    </lineage>
</organism>
<gene>
    <name evidence="2" type="ORF">MNBD_GAMMA18-1262</name>
</gene>
<feature type="domain" description="Putative zinc-finger" evidence="1">
    <location>
        <begin position="4"/>
        <end position="38"/>
    </location>
</feature>
<protein>
    <recommendedName>
        <fullName evidence="1">Putative zinc-finger domain-containing protein</fullName>
    </recommendedName>
</protein>
<proteinExistence type="predicted"/>
<name>A0A3B0ZIN4_9ZZZZ</name>